<gene>
    <name evidence="1" type="ORF">T05_15871</name>
</gene>
<organism evidence="1 2">
    <name type="scientific">Trichinella murrelli</name>
    <dbReference type="NCBI Taxonomy" id="144512"/>
    <lineage>
        <taxon>Eukaryota</taxon>
        <taxon>Metazoa</taxon>
        <taxon>Ecdysozoa</taxon>
        <taxon>Nematoda</taxon>
        <taxon>Enoplea</taxon>
        <taxon>Dorylaimia</taxon>
        <taxon>Trichinellida</taxon>
        <taxon>Trichinellidae</taxon>
        <taxon>Trichinella</taxon>
    </lineage>
</organism>
<evidence type="ECO:0000313" key="2">
    <source>
        <dbReference type="Proteomes" id="UP000055048"/>
    </source>
</evidence>
<comment type="caution">
    <text evidence="1">The sequence shown here is derived from an EMBL/GenBank/DDBJ whole genome shotgun (WGS) entry which is preliminary data.</text>
</comment>
<dbReference type="EMBL" id="JYDJ01000007">
    <property type="protein sequence ID" value="KRX50366.1"/>
    <property type="molecule type" value="Genomic_DNA"/>
</dbReference>
<keyword evidence="2" id="KW-1185">Reference proteome</keyword>
<name>A0A0V0UFW7_9BILA</name>
<dbReference type="Proteomes" id="UP000055048">
    <property type="component" value="Unassembled WGS sequence"/>
</dbReference>
<accession>A0A0V0UFW7</accession>
<proteinExistence type="predicted"/>
<sequence>MEMNEKAESTCCNPIKFEMQSGFATIQHSDFSCRREVDLGVQFAPTSKCKHRFEINISCRNILHIV</sequence>
<reference evidence="1 2" key="1">
    <citation type="submission" date="2015-01" db="EMBL/GenBank/DDBJ databases">
        <title>Evolution of Trichinella species and genotypes.</title>
        <authorList>
            <person name="Korhonen P.K."/>
            <person name="Edoardo P."/>
            <person name="Giuseppe L.R."/>
            <person name="Gasser R.B."/>
        </authorList>
    </citation>
    <scope>NUCLEOTIDE SEQUENCE [LARGE SCALE GENOMIC DNA]</scope>
    <source>
        <strain evidence="1">ISS417</strain>
    </source>
</reference>
<protein>
    <submittedName>
        <fullName evidence="1">Uncharacterized protein</fullName>
    </submittedName>
</protein>
<evidence type="ECO:0000313" key="1">
    <source>
        <dbReference type="EMBL" id="KRX50366.1"/>
    </source>
</evidence>
<dbReference type="AlphaFoldDB" id="A0A0V0UFW7"/>